<dbReference type="NCBIfam" id="NF037995">
    <property type="entry name" value="TRAP_S1"/>
    <property type="match status" value="1"/>
</dbReference>
<gene>
    <name evidence="3" type="ORF">GCM10011335_25740</name>
</gene>
<reference evidence="3" key="2">
    <citation type="submission" date="2020-09" db="EMBL/GenBank/DDBJ databases">
        <authorList>
            <person name="Sun Q."/>
            <person name="Zhou Y."/>
        </authorList>
    </citation>
    <scope>NUCLEOTIDE SEQUENCE</scope>
    <source>
        <strain evidence="3">CGMCC 1.15493</strain>
    </source>
</reference>
<sequence>MFTLRKSLSALAVAGLMLGLGAPLAAAQDYQLNVSTALTPEDPIYKGLEQFRDKVAERSAGKLEVRIFPSSQLGKDEDVLEQARAGANVAVLVDPGRLAVFVKDFGVLGGPYLADGFEGMRKVVTSPLFEGWSKQLHDTSGHQILSFNWWQGQRNLLTQKPVTTPADLAGVRMRTPGAPVWMETISAMGATPTPMGFGEVYPALQQNVIDAAEAQDTATHGARLYEVVKHLTKTHHIGLITGLVTSAAWFDGLPADLQAIVREEALSAGDAASKGTEDATATVDADMVSKGLSIDEIDVTPFKEATAGVYDKLGYGELKKEVDAILAK</sequence>
<evidence type="ECO:0000256" key="1">
    <source>
        <dbReference type="ARBA" id="ARBA00022729"/>
    </source>
</evidence>
<dbReference type="Gene3D" id="3.40.190.170">
    <property type="entry name" value="Bacterial extracellular solute-binding protein, family 7"/>
    <property type="match status" value="1"/>
</dbReference>
<proteinExistence type="predicted"/>
<evidence type="ECO:0000256" key="2">
    <source>
        <dbReference type="SAM" id="SignalP"/>
    </source>
</evidence>
<evidence type="ECO:0000313" key="3">
    <source>
        <dbReference type="EMBL" id="GGD21679.1"/>
    </source>
</evidence>
<dbReference type="InterPro" id="IPR018389">
    <property type="entry name" value="DctP_fam"/>
</dbReference>
<feature type="signal peptide" evidence="2">
    <location>
        <begin position="1"/>
        <end position="27"/>
    </location>
</feature>
<dbReference type="RefSeq" id="WP_188851164.1">
    <property type="nucleotide sequence ID" value="NZ_BMJJ01000005.1"/>
</dbReference>
<dbReference type="InterPro" id="IPR038404">
    <property type="entry name" value="TRAP_DctP_sf"/>
</dbReference>
<accession>A0A917DAA5</accession>
<comment type="caution">
    <text evidence="3">The sequence shown here is derived from an EMBL/GenBank/DDBJ whole genome shotgun (WGS) entry which is preliminary data.</text>
</comment>
<dbReference type="InterPro" id="IPR004682">
    <property type="entry name" value="TRAP_DctP"/>
</dbReference>
<dbReference type="PIRSF" id="PIRSF006470">
    <property type="entry name" value="DctB"/>
    <property type="match status" value="1"/>
</dbReference>
<dbReference type="GO" id="GO:0030288">
    <property type="term" value="C:outer membrane-bounded periplasmic space"/>
    <property type="evidence" value="ECO:0007669"/>
    <property type="project" value="InterPro"/>
</dbReference>
<dbReference type="Proteomes" id="UP000613160">
    <property type="component" value="Unassembled WGS sequence"/>
</dbReference>
<protein>
    <submittedName>
        <fullName evidence="3">C4-dicarboxylate ABC transporter</fullName>
    </submittedName>
</protein>
<dbReference type="PANTHER" id="PTHR33376">
    <property type="match status" value="1"/>
</dbReference>
<organism evidence="3 4">
    <name type="scientific">Aureimonas glaciei</name>
    <dbReference type="NCBI Taxonomy" id="1776957"/>
    <lineage>
        <taxon>Bacteria</taxon>
        <taxon>Pseudomonadati</taxon>
        <taxon>Pseudomonadota</taxon>
        <taxon>Alphaproteobacteria</taxon>
        <taxon>Hyphomicrobiales</taxon>
        <taxon>Aurantimonadaceae</taxon>
        <taxon>Aureimonas</taxon>
    </lineage>
</organism>
<dbReference type="PANTHER" id="PTHR33376:SF3">
    <property type="entry name" value="C4-DICARBOXYLATE-BINDING PROTEIN"/>
    <property type="match status" value="1"/>
</dbReference>
<feature type="chain" id="PRO_5037104173" evidence="2">
    <location>
        <begin position="28"/>
        <end position="328"/>
    </location>
</feature>
<dbReference type="AlphaFoldDB" id="A0A917DAA5"/>
<keyword evidence="4" id="KW-1185">Reference proteome</keyword>
<dbReference type="CDD" id="cd13669">
    <property type="entry name" value="PBP2_TRAP_TM0322_like"/>
    <property type="match status" value="1"/>
</dbReference>
<dbReference type="EMBL" id="BMJJ01000005">
    <property type="protein sequence ID" value="GGD21679.1"/>
    <property type="molecule type" value="Genomic_DNA"/>
</dbReference>
<evidence type="ECO:0000313" key="4">
    <source>
        <dbReference type="Proteomes" id="UP000613160"/>
    </source>
</evidence>
<reference evidence="3" key="1">
    <citation type="journal article" date="2014" name="Int. J. Syst. Evol. Microbiol.">
        <title>Complete genome sequence of Corynebacterium casei LMG S-19264T (=DSM 44701T), isolated from a smear-ripened cheese.</title>
        <authorList>
            <consortium name="US DOE Joint Genome Institute (JGI-PGF)"/>
            <person name="Walter F."/>
            <person name="Albersmeier A."/>
            <person name="Kalinowski J."/>
            <person name="Ruckert C."/>
        </authorList>
    </citation>
    <scope>NUCLEOTIDE SEQUENCE</scope>
    <source>
        <strain evidence="3">CGMCC 1.15493</strain>
    </source>
</reference>
<dbReference type="GO" id="GO:0055085">
    <property type="term" value="P:transmembrane transport"/>
    <property type="evidence" value="ECO:0007669"/>
    <property type="project" value="InterPro"/>
</dbReference>
<dbReference type="Pfam" id="PF03480">
    <property type="entry name" value="DctP"/>
    <property type="match status" value="1"/>
</dbReference>
<name>A0A917DAA5_9HYPH</name>
<keyword evidence="1 2" id="KW-0732">Signal</keyword>